<evidence type="ECO:0000313" key="3">
    <source>
        <dbReference type="Proteomes" id="UP001168821"/>
    </source>
</evidence>
<dbReference type="EMBL" id="JALNTZ010000910">
    <property type="protein sequence ID" value="KAJ3630037.1"/>
    <property type="molecule type" value="Genomic_DNA"/>
</dbReference>
<comment type="caution">
    <text evidence="2">The sequence shown here is derived from an EMBL/GenBank/DDBJ whole genome shotgun (WGS) entry which is preliminary data.</text>
</comment>
<gene>
    <name evidence="2" type="ORF">Zmor_028489</name>
</gene>
<dbReference type="Proteomes" id="UP001168821">
    <property type="component" value="Unassembled WGS sequence"/>
</dbReference>
<feature type="compositionally biased region" description="Polar residues" evidence="1">
    <location>
        <begin position="10"/>
        <end position="26"/>
    </location>
</feature>
<organism evidence="2 3">
    <name type="scientific">Zophobas morio</name>
    <dbReference type="NCBI Taxonomy" id="2755281"/>
    <lineage>
        <taxon>Eukaryota</taxon>
        <taxon>Metazoa</taxon>
        <taxon>Ecdysozoa</taxon>
        <taxon>Arthropoda</taxon>
        <taxon>Hexapoda</taxon>
        <taxon>Insecta</taxon>
        <taxon>Pterygota</taxon>
        <taxon>Neoptera</taxon>
        <taxon>Endopterygota</taxon>
        <taxon>Coleoptera</taxon>
        <taxon>Polyphaga</taxon>
        <taxon>Cucujiformia</taxon>
        <taxon>Tenebrionidae</taxon>
        <taxon>Zophobas</taxon>
    </lineage>
</organism>
<protein>
    <submittedName>
        <fullName evidence="2">Uncharacterized protein</fullName>
    </submittedName>
</protein>
<dbReference type="AlphaFoldDB" id="A0AA38M018"/>
<reference evidence="2" key="1">
    <citation type="journal article" date="2023" name="G3 (Bethesda)">
        <title>Whole genome assemblies of Zophobas morio and Tenebrio molitor.</title>
        <authorList>
            <person name="Kaur S."/>
            <person name="Stinson S.A."/>
            <person name="diCenzo G.C."/>
        </authorList>
    </citation>
    <scope>NUCLEOTIDE SEQUENCE</scope>
    <source>
        <strain evidence="2">QUZm001</strain>
    </source>
</reference>
<name>A0AA38M018_9CUCU</name>
<evidence type="ECO:0000256" key="1">
    <source>
        <dbReference type="SAM" id="MobiDB-lite"/>
    </source>
</evidence>
<proteinExistence type="predicted"/>
<feature type="region of interest" description="Disordered" evidence="1">
    <location>
        <begin position="1"/>
        <end position="32"/>
    </location>
</feature>
<accession>A0AA38M018</accession>
<keyword evidence="3" id="KW-1185">Reference proteome</keyword>
<evidence type="ECO:0000313" key="2">
    <source>
        <dbReference type="EMBL" id="KAJ3630037.1"/>
    </source>
</evidence>
<sequence length="103" mass="12173">MDAEKLLDNNKLSTRTTSKNPQSPQKPTEEEASSPFFFHLSDYSLQNRLLSGKECDFYNYFTCPASQRDSLEQWKDKRIKLMEMFRQARRQALKKEGMREKAT</sequence>